<dbReference type="GO" id="GO:0003677">
    <property type="term" value="F:DNA binding"/>
    <property type="evidence" value="ECO:0007669"/>
    <property type="project" value="InterPro"/>
</dbReference>
<keyword evidence="4" id="KW-1185">Reference proteome</keyword>
<dbReference type="InterPro" id="IPR047650">
    <property type="entry name" value="Transpos_IS110"/>
</dbReference>
<dbReference type="EMBL" id="LT669839">
    <property type="protein sequence ID" value="SHD78317.1"/>
    <property type="molecule type" value="Genomic_DNA"/>
</dbReference>
<evidence type="ECO:0000259" key="1">
    <source>
        <dbReference type="Pfam" id="PF01548"/>
    </source>
</evidence>
<name>A0A1M4PS30_9FIRM</name>
<dbReference type="Pfam" id="PF02371">
    <property type="entry name" value="Transposase_20"/>
    <property type="match status" value="1"/>
</dbReference>
<dbReference type="AlphaFoldDB" id="A0A1M4PS30"/>
<dbReference type="SUPFAM" id="SSF47781">
    <property type="entry name" value="RuvA domain 2-like"/>
    <property type="match status" value="1"/>
</dbReference>
<dbReference type="GO" id="GO:0004803">
    <property type="term" value="F:transposase activity"/>
    <property type="evidence" value="ECO:0007669"/>
    <property type="project" value="InterPro"/>
</dbReference>
<dbReference type="NCBIfam" id="NF033542">
    <property type="entry name" value="transpos_IS110"/>
    <property type="match status" value="1"/>
</dbReference>
<organism evidence="3 4">
    <name type="scientific">[Clostridium] ultunense Esp</name>
    <dbReference type="NCBI Taxonomy" id="1288971"/>
    <lineage>
        <taxon>Bacteria</taxon>
        <taxon>Bacillati</taxon>
        <taxon>Bacillota</taxon>
        <taxon>Tissierellia</taxon>
        <taxon>Tissierellales</taxon>
        <taxon>Tepidimicrobiaceae</taxon>
        <taxon>Schnuerera</taxon>
    </lineage>
</organism>
<feature type="domain" description="Transposase IS110-like N-terminal" evidence="1">
    <location>
        <begin position="33"/>
        <end position="188"/>
    </location>
</feature>
<evidence type="ECO:0000313" key="4">
    <source>
        <dbReference type="Proteomes" id="UP000245423"/>
    </source>
</evidence>
<sequence>MTKIRISLLLIVLQLPMKGGDNMKNNILSTLFVGIDVSSKTNVLCALDFQGNKLLNLKASNNNPGAEYMAKSILECLNSNSLKYAVIALESTSIYSIHVANFLSSHDDLALFEPKIYCLNPKTIANYRKSFVDMNKTDPLDAYIIADFAICERIKSSPWRGSQFLALQRLTRHRLHLVECITREKTYMVSNIYLKFSQLAVLEKDDKPFSNNYGTTSAAVLTEFLSLDDITYSSIEDLVDFVKEKGKNRFSDPQETAKLLQKAARDSYRLDKVLYEPLNVSIASSFNLIKAFENEVKTIDKAIEKNIKGINTTEYQSLRSIPGIGPVLASGILSEIGSIGAFNSHNALAKYAGLTWRVNQSGDYTSDDTNMTKTGNKYLRYYLIEAANSVKNNSTEYNEYYNKKFGEVTIHQHKRAFALTSRKLVRLIFGLLTKNQIYSSDKVGKIQ</sequence>
<dbReference type="InterPro" id="IPR002525">
    <property type="entry name" value="Transp_IS110-like_N"/>
</dbReference>
<dbReference type="RefSeq" id="WP_208754656.1">
    <property type="nucleotide sequence ID" value="NZ_LT669839.1"/>
</dbReference>
<dbReference type="Pfam" id="PF01548">
    <property type="entry name" value="DEDD_Tnp_IS110"/>
    <property type="match status" value="1"/>
</dbReference>
<dbReference type="PANTHER" id="PTHR33055:SF15">
    <property type="entry name" value="TRANSPOSASE-RELATED"/>
    <property type="match status" value="1"/>
</dbReference>
<feature type="domain" description="Transposase IS116/IS110/IS902 C-terminal" evidence="2">
    <location>
        <begin position="316"/>
        <end position="401"/>
    </location>
</feature>
<evidence type="ECO:0000313" key="3">
    <source>
        <dbReference type="EMBL" id="SHD78317.1"/>
    </source>
</evidence>
<dbReference type="Gene3D" id="1.10.150.280">
    <property type="entry name" value="AF1531-like domain"/>
    <property type="match status" value="1"/>
</dbReference>
<gene>
    <name evidence="3" type="ORF">CUESP1_2989</name>
</gene>
<reference evidence="3 4" key="1">
    <citation type="submission" date="2016-11" db="EMBL/GenBank/DDBJ databases">
        <authorList>
            <person name="Manzoor S."/>
        </authorList>
    </citation>
    <scope>NUCLEOTIDE SEQUENCE [LARGE SCALE GENOMIC DNA]</scope>
    <source>
        <strain evidence="3">Clostridium ultunense strain Esp</strain>
    </source>
</reference>
<dbReference type="PANTHER" id="PTHR33055">
    <property type="entry name" value="TRANSPOSASE FOR INSERTION SEQUENCE ELEMENT IS1111A"/>
    <property type="match status" value="1"/>
</dbReference>
<evidence type="ECO:0000259" key="2">
    <source>
        <dbReference type="Pfam" id="PF02371"/>
    </source>
</evidence>
<accession>A0A1M4PS30</accession>
<dbReference type="Proteomes" id="UP000245423">
    <property type="component" value="Chromosome 1"/>
</dbReference>
<dbReference type="GO" id="GO:0006313">
    <property type="term" value="P:DNA transposition"/>
    <property type="evidence" value="ECO:0007669"/>
    <property type="project" value="InterPro"/>
</dbReference>
<proteinExistence type="predicted"/>
<dbReference type="InterPro" id="IPR003346">
    <property type="entry name" value="Transposase_20"/>
</dbReference>
<dbReference type="InterPro" id="IPR010994">
    <property type="entry name" value="RuvA_2-like"/>
</dbReference>
<protein>
    <submittedName>
        <fullName evidence="3">Transposase</fullName>
    </submittedName>
</protein>